<dbReference type="GO" id="GO:0044569">
    <property type="term" value="C:[Ni-Fe] hydrogenase complex"/>
    <property type="evidence" value="ECO:0007669"/>
    <property type="project" value="TreeGrafter"/>
</dbReference>
<keyword evidence="5 11" id="KW-0004">4Fe-4S</keyword>
<feature type="binding site" evidence="11">
    <location>
        <position position="240"/>
    </location>
    <ligand>
        <name>[3Fe-4S] cluster</name>
        <dbReference type="ChEBI" id="CHEBI:21137"/>
    </ligand>
</feature>
<evidence type="ECO:0000256" key="3">
    <source>
        <dbReference type="ARBA" id="ARBA00006605"/>
    </source>
</evidence>
<evidence type="ECO:0000256" key="10">
    <source>
        <dbReference type="ARBA" id="ARBA00023014"/>
    </source>
</evidence>
<comment type="subunit">
    <text evidence="4">Heterodimer of a large and a small subunit.</text>
</comment>
<evidence type="ECO:0000256" key="11">
    <source>
        <dbReference type="PIRSR" id="PIRSR000310-1"/>
    </source>
</evidence>
<dbReference type="GO" id="GO:0008901">
    <property type="term" value="F:ferredoxin hydrogenase activity"/>
    <property type="evidence" value="ECO:0007669"/>
    <property type="project" value="InterPro"/>
</dbReference>
<evidence type="ECO:0000256" key="8">
    <source>
        <dbReference type="ARBA" id="ARBA00023002"/>
    </source>
</evidence>
<evidence type="ECO:0000259" key="12">
    <source>
        <dbReference type="Pfam" id="PF01058"/>
    </source>
</evidence>
<evidence type="ECO:0000256" key="4">
    <source>
        <dbReference type="ARBA" id="ARBA00011771"/>
    </source>
</evidence>
<dbReference type="PIRSF" id="PIRSF000310">
    <property type="entry name" value="NiFe_hyd_ssu"/>
    <property type="match status" value="1"/>
</dbReference>
<dbReference type="SUPFAM" id="SSF56770">
    <property type="entry name" value="HydA/Nqo6-like"/>
    <property type="match status" value="1"/>
</dbReference>
<dbReference type="GO" id="GO:0051538">
    <property type="term" value="F:3 iron, 4 sulfur cluster binding"/>
    <property type="evidence" value="ECO:0007669"/>
    <property type="project" value="UniProtKB-KW"/>
</dbReference>
<comment type="cofactor">
    <cofactor evidence="1">
        <name>[4Fe-4S] cluster</name>
        <dbReference type="ChEBI" id="CHEBI:49883"/>
    </cofactor>
</comment>
<evidence type="ECO:0000313" key="15">
    <source>
        <dbReference type="Proteomes" id="UP000593580"/>
    </source>
</evidence>
<proteinExistence type="inferred from homology"/>
<keyword evidence="7" id="KW-0732">Signal</keyword>
<feature type="binding site" evidence="11">
    <location>
        <position position="103"/>
    </location>
    <ligand>
        <name>[4Fe-4S] cluster</name>
        <dbReference type="ChEBI" id="CHEBI:49883"/>
        <label>1</label>
    </ligand>
</feature>
<keyword evidence="9 11" id="KW-0408">Iron</keyword>
<geneLocation type="plasmid" evidence="14 15">
    <name>unnamed</name>
</geneLocation>
<comment type="subcellular location">
    <subcellularLocation>
        <location evidence="2">Cell envelope</location>
    </subcellularLocation>
</comment>
<dbReference type="InterPro" id="IPR037024">
    <property type="entry name" value="NiFe_Hase_small_N_sf"/>
</dbReference>
<keyword evidence="14" id="KW-0614">Plasmid</keyword>
<feature type="binding site" evidence="11">
    <location>
        <position position="222"/>
    </location>
    <ligand>
        <name>[3Fe-4S] cluster</name>
        <dbReference type="ChEBI" id="CHEBI:21137"/>
    </ligand>
</feature>
<dbReference type="PANTHER" id="PTHR30013:SF5">
    <property type="entry name" value="HYDROGENASE SMALL SUBUNIT"/>
    <property type="match status" value="1"/>
</dbReference>
<protein>
    <submittedName>
        <fullName evidence="14">Hydrogenase</fullName>
    </submittedName>
</protein>
<keyword evidence="11" id="KW-0003">3Fe-4S</keyword>
<evidence type="ECO:0000256" key="5">
    <source>
        <dbReference type="ARBA" id="ARBA00022485"/>
    </source>
</evidence>
<gene>
    <name evidence="14" type="ORF">FM071_10515</name>
</gene>
<keyword evidence="8" id="KW-0560">Oxidoreductase</keyword>
<feature type="binding site" evidence="11">
    <location>
        <position position="19"/>
    </location>
    <ligand>
        <name>[4Fe-4S] cluster</name>
        <dbReference type="ChEBI" id="CHEBI:49883"/>
        <label>1</label>
    </ligand>
</feature>
<dbReference type="GO" id="GO:0016020">
    <property type="term" value="C:membrane"/>
    <property type="evidence" value="ECO:0007669"/>
    <property type="project" value="TreeGrafter"/>
</dbReference>
<dbReference type="EMBL" id="CP041407">
    <property type="protein sequence ID" value="QOP46800.1"/>
    <property type="molecule type" value="Genomic_DNA"/>
</dbReference>
<evidence type="ECO:0000256" key="6">
    <source>
        <dbReference type="ARBA" id="ARBA00022723"/>
    </source>
</evidence>
<feature type="domain" description="Cytochrome-c3 hydrogenase C-terminal" evidence="13">
    <location>
        <begin position="177"/>
        <end position="251"/>
    </location>
</feature>
<accession>A0A7M1BAQ8</accession>
<evidence type="ECO:0000256" key="7">
    <source>
        <dbReference type="ARBA" id="ARBA00022729"/>
    </source>
</evidence>
<dbReference type="InterPro" id="IPR006137">
    <property type="entry name" value="NADH_UbQ_OxRdtase-like_20kDa"/>
</dbReference>
<evidence type="ECO:0000259" key="13">
    <source>
        <dbReference type="Pfam" id="PF14720"/>
    </source>
</evidence>
<feature type="binding site" evidence="11">
    <location>
        <position position="243"/>
    </location>
    <ligand>
        <name>[3Fe-4S] cluster</name>
        <dbReference type="ChEBI" id="CHEBI:21137"/>
    </ligand>
</feature>
<dbReference type="Gene3D" id="3.40.50.700">
    <property type="entry name" value="NADH:ubiquinone oxidoreductase-like, 20kDa subunit"/>
    <property type="match status" value="1"/>
</dbReference>
<dbReference type="GO" id="GO:0046872">
    <property type="term" value="F:metal ion binding"/>
    <property type="evidence" value="ECO:0007669"/>
    <property type="project" value="UniProtKB-KW"/>
</dbReference>
<sequence>MHSKKDNKKKLLWLQGVTCNGNTHSFLNLPYLPLLLSKIELLYFPTMEALYTFEEISECKLSCDILVFEGAFDPELKRNDILIQTMLEHYSKNAEYVIAVGSCASFGGIFKASAPQRNSGLLFNESERTGPMLEVDQKIINLSGCPIHPEWLGYTLNMIINHQKILLDEMHRPRELYSNLAHHGCTRNEYFEWKVDAKGFGLKEGCLFYEQGCRGPMTHASCNKILWNEVSSKTRSGTPCFGCTEPDFPKQNFFNTKTNMSIPEDVPLGVPKRNYLTMAGIAKTFHIKRLEGKLIDYKTTP</sequence>
<dbReference type="Pfam" id="PF14720">
    <property type="entry name" value="NiFe_hyd_SSU_C"/>
    <property type="match status" value="1"/>
</dbReference>
<feature type="domain" description="NADH:ubiquinone oxidoreductase-like 20kDa subunit" evidence="12">
    <location>
        <begin position="19"/>
        <end position="158"/>
    </location>
</feature>
<dbReference type="KEGG" id="spal:FM071_10515"/>
<feature type="binding site" evidence="11">
    <location>
        <position position="185"/>
    </location>
    <ligand>
        <name>[4Fe-4S] cluster</name>
        <dbReference type="ChEBI" id="CHEBI:49883"/>
        <label>2</label>
    </ligand>
</feature>
<dbReference type="GO" id="GO:0051539">
    <property type="term" value="F:4 iron, 4 sulfur cluster binding"/>
    <property type="evidence" value="ECO:0007669"/>
    <property type="project" value="UniProtKB-KW"/>
</dbReference>
<evidence type="ECO:0000313" key="14">
    <source>
        <dbReference type="EMBL" id="QOP46800.1"/>
    </source>
</evidence>
<dbReference type="GO" id="GO:0009061">
    <property type="term" value="P:anaerobic respiration"/>
    <property type="evidence" value="ECO:0007669"/>
    <property type="project" value="TreeGrafter"/>
</dbReference>
<dbReference type="PANTHER" id="PTHR30013">
    <property type="entry name" value="NIFE / NIFESE HYDROGENASE SMALL SUBUNIT FAMILY MEMBER"/>
    <property type="match status" value="1"/>
</dbReference>
<organism evidence="14 15">
    <name type="scientific">Sulfurimonas paralvinellae</name>
    <dbReference type="NCBI Taxonomy" id="317658"/>
    <lineage>
        <taxon>Bacteria</taxon>
        <taxon>Pseudomonadati</taxon>
        <taxon>Campylobacterota</taxon>
        <taxon>Epsilonproteobacteria</taxon>
        <taxon>Campylobacterales</taxon>
        <taxon>Sulfurimonadaceae</taxon>
        <taxon>Sulfurimonas</taxon>
    </lineage>
</organism>
<dbReference type="Gene3D" id="4.10.480.10">
    <property type="entry name" value="Cytochrome-c3 hydrogenase, C-terminal domain"/>
    <property type="match status" value="1"/>
</dbReference>
<comment type="similarity">
    <text evidence="3">Belongs to the [NiFe]/[NiFeSe] hydrogenase small subunit family.</text>
</comment>
<dbReference type="GO" id="GO:0030313">
    <property type="term" value="C:cell envelope"/>
    <property type="evidence" value="ECO:0007669"/>
    <property type="project" value="UniProtKB-SubCell"/>
</dbReference>
<keyword evidence="6 11" id="KW-0479">Metal-binding</keyword>
<dbReference type="InterPro" id="IPR001821">
    <property type="entry name" value="NiFe_hydrogenase_ssu"/>
</dbReference>
<dbReference type="GO" id="GO:0009055">
    <property type="term" value="F:electron transfer activity"/>
    <property type="evidence" value="ECO:0007669"/>
    <property type="project" value="TreeGrafter"/>
</dbReference>
<evidence type="ECO:0000256" key="1">
    <source>
        <dbReference type="ARBA" id="ARBA00001966"/>
    </source>
</evidence>
<feature type="binding site" evidence="11">
    <location>
        <position position="213"/>
    </location>
    <ligand>
        <name>[4Fe-4S] cluster</name>
        <dbReference type="ChEBI" id="CHEBI:49883"/>
        <label>2</label>
    </ligand>
</feature>
<dbReference type="InterPro" id="IPR027394">
    <property type="entry name" value="Cytochrome-c3_hydrogenase_C"/>
</dbReference>
<feature type="binding site" evidence="11">
    <location>
        <position position="206"/>
    </location>
    <ligand>
        <name>[4Fe-4S] cluster</name>
        <dbReference type="ChEBI" id="CHEBI:49883"/>
        <label>2</label>
    </ligand>
</feature>
<dbReference type="GO" id="GO:0009375">
    <property type="term" value="C:ferredoxin hydrogenase complex"/>
    <property type="evidence" value="ECO:0007669"/>
    <property type="project" value="InterPro"/>
</dbReference>
<keyword evidence="15" id="KW-1185">Reference proteome</keyword>
<feature type="binding site" evidence="11">
    <location>
        <position position="182"/>
    </location>
    <ligand>
        <name>[4Fe-4S] cluster</name>
        <dbReference type="ChEBI" id="CHEBI:49883"/>
        <label>2</label>
    </ligand>
</feature>
<evidence type="ECO:0000256" key="2">
    <source>
        <dbReference type="ARBA" id="ARBA00004196"/>
    </source>
</evidence>
<name>A0A7M1BAQ8_9BACT</name>
<dbReference type="AlphaFoldDB" id="A0A7M1BAQ8"/>
<dbReference type="Pfam" id="PF01058">
    <property type="entry name" value="Oxidored_q6"/>
    <property type="match status" value="1"/>
</dbReference>
<dbReference type="Proteomes" id="UP000593580">
    <property type="component" value="Plasmid unnamed"/>
</dbReference>
<reference evidence="14 15" key="1">
    <citation type="submission" date="2019-07" db="EMBL/GenBank/DDBJ databases">
        <title>Sulfurimonas paralvinellae sp. nov., a novel mesophilic, hydrogen- and sulfur-oxidizing chemolithoautotroph within the Epsilonproteo- bacteria isolated from a deep-sea hydrothermal vent polychaete nest, reclassification of Thiomicrospira denitrificans as Sulfurimonas denitrificans comb. nov. and emended description of the genus Sulfurimonas.</title>
        <authorList>
            <person name="Wang S."/>
            <person name="Jiang L."/>
            <person name="Shao Z."/>
        </authorList>
    </citation>
    <scope>NUCLEOTIDE SEQUENCE [LARGE SCALE GENOMIC DNA]</scope>
    <source>
        <strain evidence="14 15">GO25</strain>
        <plasmid evidence="14 15">unnamed</plasmid>
    </source>
</reference>
<feature type="binding site" evidence="11">
    <location>
        <position position="145"/>
    </location>
    <ligand>
        <name>[4Fe-4S] cluster</name>
        <dbReference type="ChEBI" id="CHEBI:49883"/>
        <label>1</label>
    </ligand>
</feature>
<dbReference type="InterPro" id="IPR037148">
    <property type="entry name" value="NiFe-Hase_small_C_sf"/>
</dbReference>
<keyword evidence="10 11" id="KW-0411">Iron-sulfur</keyword>
<evidence type="ECO:0000256" key="9">
    <source>
        <dbReference type="ARBA" id="ARBA00023004"/>
    </source>
</evidence>
<dbReference type="RefSeq" id="WP_193112088.1">
    <property type="nucleotide sequence ID" value="NZ_CP041407.1"/>
</dbReference>